<dbReference type="Pfam" id="PF04925">
    <property type="entry name" value="SHQ1"/>
    <property type="match status" value="1"/>
</dbReference>
<feature type="region of interest" description="Disordered" evidence="3">
    <location>
        <begin position="468"/>
        <end position="537"/>
    </location>
</feature>
<dbReference type="Gene3D" id="2.60.40.790">
    <property type="match status" value="1"/>
</dbReference>
<dbReference type="InterPro" id="IPR048696">
    <property type="entry name" value="SHQ1-like_CS"/>
</dbReference>
<dbReference type="Pfam" id="PF21413">
    <property type="entry name" value="SHQ1-like_CS"/>
    <property type="match status" value="1"/>
</dbReference>
<dbReference type="GO" id="GO:0005654">
    <property type="term" value="C:nucleoplasm"/>
    <property type="evidence" value="ECO:0007669"/>
    <property type="project" value="TreeGrafter"/>
</dbReference>
<name>A0A5N5SW15_9CRUS</name>
<dbReference type="PROSITE" id="PS51203">
    <property type="entry name" value="CS"/>
    <property type="match status" value="1"/>
</dbReference>
<dbReference type="PANTHER" id="PTHR12967:SF0">
    <property type="entry name" value="PROTEIN SHQ1 HOMOLOG"/>
    <property type="match status" value="1"/>
</dbReference>
<dbReference type="PANTHER" id="PTHR12967">
    <property type="entry name" value="PROTEIN SHQ1 HOMOLOG"/>
    <property type="match status" value="1"/>
</dbReference>
<dbReference type="GO" id="GO:0005737">
    <property type="term" value="C:cytoplasm"/>
    <property type="evidence" value="ECO:0007669"/>
    <property type="project" value="TreeGrafter"/>
</dbReference>
<protein>
    <recommendedName>
        <fullName evidence="2">Protein SHQ1 homolog</fullName>
    </recommendedName>
</protein>
<feature type="non-terminal residue" evidence="5">
    <location>
        <position position="1"/>
    </location>
</feature>
<feature type="domain" description="CS" evidence="4">
    <location>
        <begin position="1"/>
        <end position="86"/>
    </location>
</feature>
<dbReference type="InterPro" id="IPR007052">
    <property type="entry name" value="CS_dom"/>
</dbReference>
<dbReference type="OrthoDB" id="73639at2759"/>
<comment type="similarity">
    <text evidence="1">Belongs to the SHQ1 family.</text>
</comment>
<comment type="caution">
    <text evidence="5">The sequence shown here is derived from an EMBL/GenBank/DDBJ whole genome shotgun (WGS) entry which is preliminary data.</text>
</comment>
<organism evidence="5 6">
    <name type="scientific">Armadillidium nasatum</name>
    <dbReference type="NCBI Taxonomy" id="96803"/>
    <lineage>
        <taxon>Eukaryota</taxon>
        <taxon>Metazoa</taxon>
        <taxon>Ecdysozoa</taxon>
        <taxon>Arthropoda</taxon>
        <taxon>Crustacea</taxon>
        <taxon>Multicrustacea</taxon>
        <taxon>Malacostraca</taxon>
        <taxon>Eumalacostraca</taxon>
        <taxon>Peracarida</taxon>
        <taxon>Isopoda</taxon>
        <taxon>Oniscidea</taxon>
        <taxon>Crinocheta</taxon>
        <taxon>Armadillidiidae</taxon>
        <taxon>Armadillidium</taxon>
    </lineage>
</organism>
<dbReference type="AlphaFoldDB" id="A0A5N5SW15"/>
<evidence type="ECO:0000256" key="2">
    <source>
        <dbReference type="ARBA" id="ARBA00013750"/>
    </source>
</evidence>
<evidence type="ECO:0000259" key="4">
    <source>
        <dbReference type="PROSITE" id="PS51203"/>
    </source>
</evidence>
<dbReference type="EMBL" id="SEYY01019314">
    <property type="protein sequence ID" value="KAB7498414.1"/>
    <property type="molecule type" value="Genomic_DNA"/>
</dbReference>
<keyword evidence="6" id="KW-1185">Reference proteome</keyword>
<dbReference type="InterPro" id="IPR039742">
    <property type="entry name" value="Shq1"/>
</dbReference>
<evidence type="ECO:0000256" key="1">
    <source>
        <dbReference type="ARBA" id="ARBA00005607"/>
    </source>
</evidence>
<dbReference type="InterPro" id="IPR007009">
    <property type="entry name" value="Shq1_C"/>
</dbReference>
<evidence type="ECO:0000313" key="5">
    <source>
        <dbReference type="EMBL" id="KAB7498414.1"/>
    </source>
</evidence>
<reference evidence="5 6" key="1">
    <citation type="journal article" date="2019" name="PLoS Biol.">
        <title>Sex chromosomes control vertical transmission of feminizing Wolbachia symbionts in an isopod.</title>
        <authorList>
            <person name="Becking T."/>
            <person name="Chebbi M.A."/>
            <person name="Giraud I."/>
            <person name="Moumen B."/>
            <person name="Laverre T."/>
            <person name="Caubet Y."/>
            <person name="Peccoud J."/>
            <person name="Gilbert C."/>
            <person name="Cordaux R."/>
        </authorList>
    </citation>
    <scope>NUCLEOTIDE SEQUENCE [LARGE SCALE GENOMIC DNA]</scope>
    <source>
        <strain evidence="5">ANa2</strain>
        <tissue evidence="5">Whole body excluding digestive tract and cuticle</tissue>
    </source>
</reference>
<sequence length="537" mass="61216">FKLSQTESEVSVTIYAPFARLTDTEINIDENIFIFYSSPYYLRLNLPGKLIDSEKEVHKASYDADQGSYLVTCMKQTFGEFFPGLDMLTDLLTPKGASNVKQPIMEVLSGDFVSNERDDDDELEFFIEQKLPEENTSEGFKYGFANMYNNVFSSLTSELSCLVDIKDPDNKPGCERRKERLQVEEESFDEDHYLADLYDQDVILPSLHFEPMFYKLKKEEVEYSSQDEETLLKLPRKELLIDKGCKSQVFYGLVDIIFSWCYDHRVTVGEKCSESAWNIRKLSAQLSWLNTFSNLKEVVVSSVRRSLIFPLMRNFEMSLLVLQDTIQILSLGRKQVLKCLLEIHSMFNNYEPYYILNQLYITDYCVWIQTIKEEKLKKLTDALKQVSIAKEELGLELPDLENAANMVLQEEKDSQNKDEENLNNIVESLGRVSVIENAFAVSGNDNETEEGLLLPPSSNIICNNSTSIHQEDVDSDDDSSDEDSSDDSDDDDSDDDSSDDSDNEDDDDDSSSTSSASLDSVADSENEGNLILKNETH</sequence>
<accession>A0A5N5SW15</accession>
<evidence type="ECO:0000313" key="6">
    <source>
        <dbReference type="Proteomes" id="UP000326759"/>
    </source>
</evidence>
<feature type="compositionally biased region" description="Low complexity" evidence="3">
    <location>
        <begin position="511"/>
        <end position="523"/>
    </location>
</feature>
<dbReference type="InterPro" id="IPR008978">
    <property type="entry name" value="HSP20-like_chaperone"/>
</dbReference>
<dbReference type="GO" id="GO:0000493">
    <property type="term" value="P:box H/ACA snoRNP assembly"/>
    <property type="evidence" value="ECO:0007669"/>
    <property type="project" value="InterPro"/>
</dbReference>
<feature type="compositionally biased region" description="Acidic residues" evidence="3">
    <location>
        <begin position="473"/>
        <end position="510"/>
    </location>
</feature>
<dbReference type="Proteomes" id="UP000326759">
    <property type="component" value="Unassembled WGS sequence"/>
</dbReference>
<gene>
    <name evidence="5" type="primary">shq1</name>
    <name evidence="5" type="ORF">Anas_09409</name>
</gene>
<proteinExistence type="inferred from homology"/>
<evidence type="ECO:0000256" key="3">
    <source>
        <dbReference type="SAM" id="MobiDB-lite"/>
    </source>
</evidence>
<dbReference type="GO" id="GO:0051082">
    <property type="term" value="F:unfolded protein binding"/>
    <property type="evidence" value="ECO:0007669"/>
    <property type="project" value="TreeGrafter"/>
</dbReference>